<feature type="signal peptide" evidence="2">
    <location>
        <begin position="1"/>
        <end position="32"/>
    </location>
</feature>
<evidence type="ECO:0000256" key="2">
    <source>
        <dbReference type="SAM" id="SignalP"/>
    </source>
</evidence>
<evidence type="ECO:0008006" key="5">
    <source>
        <dbReference type="Google" id="ProtNLM"/>
    </source>
</evidence>
<evidence type="ECO:0000256" key="1">
    <source>
        <dbReference type="SAM" id="MobiDB-lite"/>
    </source>
</evidence>
<proteinExistence type="predicted"/>
<feature type="compositionally biased region" description="Basic and acidic residues" evidence="1">
    <location>
        <begin position="59"/>
        <end position="68"/>
    </location>
</feature>
<comment type="caution">
    <text evidence="3">The sequence shown here is derived from an EMBL/GenBank/DDBJ whole genome shotgun (WGS) entry which is preliminary data.</text>
</comment>
<dbReference type="AlphaFoldDB" id="A0A3E2TQX7"/>
<keyword evidence="2" id="KW-0732">Signal</keyword>
<feature type="chain" id="PRO_5017568239" description="PepSY domain-containing protein" evidence="2">
    <location>
        <begin position="33"/>
        <end position="287"/>
    </location>
</feature>
<dbReference type="Proteomes" id="UP000260773">
    <property type="component" value="Unassembled WGS sequence"/>
</dbReference>
<organism evidence="3 4">
    <name type="scientific">Coprococcus catus</name>
    <dbReference type="NCBI Taxonomy" id="116085"/>
    <lineage>
        <taxon>Bacteria</taxon>
        <taxon>Bacillati</taxon>
        <taxon>Bacillota</taxon>
        <taxon>Clostridia</taxon>
        <taxon>Lachnospirales</taxon>
        <taxon>Lachnospiraceae</taxon>
        <taxon>Coprococcus</taxon>
    </lineage>
</organism>
<evidence type="ECO:0000313" key="3">
    <source>
        <dbReference type="EMBL" id="RGB80433.1"/>
    </source>
</evidence>
<name>A0A3E2TQX7_9FIRM</name>
<evidence type="ECO:0000313" key="4">
    <source>
        <dbReference type="Proteomes" id="UP000260773"/>
    </source>
</evidence>
<feature type="compositionally biased region" description="Low complexity" evidence="1">
    <location>
        <begin position="49"/>
        <end position="58"/>
    </location>
</feature>
<protein>
    <recommendedName>
        <fullName evidence="5">PepSY domain-containing protein</fullName>
    </recommendedName>
</protein>
<feature type="region of interest" description="Disordered" evidence="1">
    <location>
        <begin position="42"/>
        <end position="68"/>
    </location>
</feature>
<accession>A0A3E2TQX7</accession>
<sequence length="287" mass="31416">MKKLKAWMAEHKKFSVIALCLLLMFTCGSAMSAINVSHHRAETAKEQNAENNTDTTTAAEKKTKEETGKVELTDAQKEIIKGYDTDTKELIDTLSSSVWSVSEERYTLKFADDSYVETVNGTPTVHSYAISRVEKTSDGYGGYLYTIVFETDTGTHIVTYTDGSGAAVNSDSKTPGENTISTLTSSTMFAQKNTAYERAEAVANITVKGMNSEVTKLFGGDEKAVTTALSKWCAVHYPSVTEATWQKVVNLDYENGVITTDFKLNDSNSVSVTCVYEQSTGEFSFEG</sequence>
<gene>
    <name evidence="3" type="ORF">DW070_06545</name>
</gene>
<dbReference type="EMBL" id="QVEP01000011">
    <property type="protein sequence ID" value="RGB80433.1"/>
    <property type="molecule type" value="Genomic_DNA"/>
</dbReference>
<reference evidence="3 4" key="1">
    <citation type="submission" date="2018-08" db="EMBL/GenBank/DDBJ databases">
        <title>A genome reference for cultivated species of the human gut microbiota.</title>
        <authorList>
            <person name="Zou Y."/>
            <person name="Xue W."/>
            <person name="Luo G."/>
        </authorList>
    </citation>
    <scope>NUCLEOTIDE SEQUENCE [LARGE SCALE GENOMIC DNA]</scope>
    <source>
        <strain evidence="3 4">AF45-17</strain>
    </source>
</reference>